<proteinExistence type="predicted"/>
<dbReference type="EMBL" id="JH993010">
    <property type="protein sequence ID" value="EKX43428.1"/>
    <property type="molecule type" value="Genomic_DNA"/>
</dbReference>
<dbReference type="PANTHER" id="PTHR45943:SF2">
    <property type="entry name" value="RING-TYPE DOMAIN-CONTAINING PROTEIN"/>
    <property type="match status" value="1"/>
</dbReference>
<protein>
    <recommendedName>
        <fullName evidence="2">RING-type domain-containing protein</fullName>
    </recommendedName>
</protein>
<dbReference type="InterPro" id="IPR013083">
    <property type="entry name" value="Znf_RING/FYVE/PHD"/>
</dbReference>
<dbReference type="PROSITE" id="PS50089">
    <property type="entry name" value="ZF_RING_2"/>
    <property type="match status" value="1"/>
</dbReference>
<reference evidence="5" key="2">
    <citation type="submission" date="2012-11" db="EMBL/GenBank/DDBJ databases">
        <authorList>
            <person name="Kuo A."/>
            <person name="Curtis B.A."/>
            <person name="Tanifuji G."/>
            <person name="Burki F."/>
            <person name="Gruber A."/>
            <person name="Irimia M."/>
            <person name="Maruyama S."/>
            <person name="Arias M.C."/>
            <person name="Ball S.G."/>
            <person name="Gile G.H."/>
            <person name="Hirakawa Y."/>
            <person name="Hopkins J.F."/>
            <person name="Rensing S.A."/>
            <person name="Schmutz J."/>
            <person name="Symeonidi A."/>
            <person name="Elias M."/>
            <person name="Eveleigh R.J."/>
            <person name="Herman E.K."/>
            <person name="Klute M.J."/>
            <person name="Nakayama T."/>
            <person name="Obornik M."/>
            <person name="Reyes-Prieto A."/>
            <person name="Armbrust E.V."/>
            <person name="Aves S.J."/>
            <person name="Beiko R.G."/>
            <person name="Coutinho P."/>
            <person name="Dacks J.B."/>
            <person name="Durnford D.G."/>
            <person name="Fast N.M."/>
            <person name="Green B.R."/>
            <person name="Grisdale C."/>
            <person name="Hempe F."/>
            <person name="Henrissat B."/>
            <person name="Hoppner M.P."/>
            <person name="Ishida K.-I."/>
            <person name="Kim E."/>
            <person name="Koreny L."/>
            <person name="Kroth P.G."/>
            <person name="Liu Y."/>
            <person name="Malik S.-B."/>
            <person name="Maier U.G."/>
            <person name="McRose D."/>
            <person name="Mock T."/>
            <person name="Neilson J.A."/>
            <person name="Onodera N.T."/>
            <person name="Poole A.M."/>
            <person name="Pritham E.J."/>
            <person name="Richards T.A."/>
            <person name="Rocap G."/>
            <person name="Roy S.W."/>
            <person name="Sarai C."/>
            <person name="Schaack S."/>
            <person name="Shirato S."/>
            <person name="Slamovits C.H."/>
            <person name="Spencer D.F."/>
            <person name="Suzuki S."/>
            <person name="Worden A.Z."/>
            <person name="Zauner S."/>
            <person name="Barry K."/>
            <person name="Bell C."/>
            <person name="Bharti A.K."/>
            <person name="Crow J.A."/>
            <person name="Grimwood J."/>
            <person name="Kramer R."/>
            <person name="Lindquist E."/>
            <person name="Lucas S."/>
            <person name="Salamov A."/>
            <person name="McFadden G.I."/>
            <person name="Lane C.E."/>
            <person name="Keeling P.J."/>
            <person name="Gray M.W."/>
            <person name="Grigoriev I.V."/>
            <person name="Archibald J.M."/>
        </authorList>
    </citation>
    <scope>NUCLEOTIDE SEQUENCE</scope>
    <source>
        <strain evidence="5">CCMP2712</strain>
    </source>
</reference>
<organism evidence="3">
    <name type="scientific">Guillardia theta (strain CCMP2712)</name>
    <name type="common">Cryptophyte</name>
    <dbReference type="NCBI Taxonomy" id="905079"/>
    <lineage>
        <taxon>Eukaryota</taxon>
        <taxon>Cryptophyceae</taxon>
        <taxon>Pyrenomonadales</taxon>
        <taxon>Geminigeraceae</taxon>
        <taxon>Guillardia</taxon>
    </lineage>
</organism>
<dbReference type="RefSeq" id="XP_005830408.1">
    <property type="nucleotide sequence ID" value="XM_005830351.1"/>
</dbReference>
<dbReference type="Gene3D" id="3.30.40.10">
    <property type="entry name" value="Zinc/RING finger domain, C3HC4 (zinc finger)"/>
    <property type="match status" value="1"/>
</dbReference>
<dbReference type="PaxDb" id="55529-EKX43428"/>
<dbReference type="OMA" id="DQYATIM"/>
<dbReference type="STRING" id="905079.L1J4H4"/>
<accession>L1J4H4</accession>
<reference evidence="4" key="3">
    <citation type="submission" date="2015-06" db="UniProtKB">
        <authorList>
            <consortium name="EnsemblProtists"/>
        </authorList>
    </citation>
    <scope>IDENTIFICATION</scope>
</reference>
<keyword evidence="1" id="KW-0479">Metal-binding</keyword>
<feature type="domain" description="RING-type" evidence="2">
    <location>
        <begin position="127"/>
        <end position="176"/>
    </location>
</feature>
<keyword evidence="1" id="KW-0862">Zinc</keyword>
<dbReference type="PANTHER" id="PTHR45943">
    <property type="entry name" value="E3 UBIQUITIN-PROTEIN LIGASE MYCBP2"/>
    <property type="match status" value="1"/>
</dbReference>
<gene>
    <name evidence="3" type="ORF">GUITHDRAFT_140475</name>
</gene>
<dbReference type="Proteomes" id="UP000011087">
    <property type="component" value="Unassembled WGS sequence"/>
</dbReference>
<evidence type="ECO:0000256" key="1">
    <source>
        <dbReference type="PROSITE-ProRule" id="PRU00175"/>
    </source>
</evidence>
<dbReference type="OrthoDB" id="6050183at2759"/>
<dbReference type="GeneID" id="17300160"/>
<evidence type="ECO:0000313" key="3">
    <source>
        <dbReference type="EMBL" id="EKX43428.1"/>
    </source>
</evidence>
<dbReference type="HOGENOM" id="CLU_439081_0_0_1"/>
<dbReference type="InterPro" id="IPR001841">
    <property type="entry name" value="Znf_RING"/>
</dbReference>
<dbReference type="GO" id="GO:0005886">
    <property type="term" value="C:plasma membrane"/>
    <property type="evidence" value="ECO:0007669"/>
    <property type="project" value="TreeGrafter"/>
</dbReference>
<dbReference type="GO" id="GO:0005634">
    <property type="term" value="C:nucleus"/>
    <property type="evidence" value="ECO:0007669"/>
    <property type="project" value="TreeGrafter"/>
</dbReference>
<dbReference type="SUPFAM" id="SSF57850">
    <property type="entry name" value="RING/U-box"/>
    <property type="match status" value="1"/>
</dbReference>
<name>L1J4H4_GUITC</name>
<evidence type="ECO:0000313" key="4">
    <source>
        <dbReference type="EnsemblProtists" id="EKX43428"/>
    </source>
</evidence>
<dbReference type="AlphaFoldDB" id="L1J4H4"/>
<evidence type="ECO:0000259" key="2">
    <source>
        <dbReference type="PROSITE" id="PS50089"/>
    </source>
</evidence>
<keyword evidence="5" id="KW-1185">Reference proteome</keyword>
<dbReference type="KEGG" id="gtt:GUITHDRAFT_140475"/>
<keyword evidence="1" id="KW-0863">Zinc-finger</keyword>
<dbReference type="GO" id="GO:0008270">
    <property type="term" value="F:zinc ion binding"/>
    <property type="evidence" value="ECO:0007669"/>
    <property type="project" value="UniProtKB-KW"/>
</dbReference>
<reference evidence="3 5" key="1">
    <citation type="journal article" date="2012" name="Nature">
        <title>Algal genomes reveal evolutionary mosaicism and the fate of nucleomorphs.</title>
        <authorList>
            <consortium name="DOE Joint Genome Institute"/>
            <person name="Curtis B.A."/>
            <person name="Tanifuji G."/>
            <person name="Burki F."/>
            <person name="Gruber A."/>
            <person name="Irimia M."/>
            <person name="Maruyama S."/>
            <person name="Arias M.C."/>
            <person name="Ball S.G."/>
            <person name="Gile G.H."/>
            <person name="Hirakawa Y."/>
            <person name="Hopkins J.F."/>
            <person name="Kuo A."/>
            <person name="Rensing S.A."/>
            <person name="Schmutz J."/>
            <person name="Symeonidi A."/>
            <person name="Elias M."/>
            <person name="Eveleigh R.J."/>
            <person name="Herman E.K."/>
            <person name="Klute M.J."/>
            <person name="Nakayama T."/>
            <person name="Obornik M."/>
            <person name="Reyes-Prieto A."/>
            <person name="Armbrust E.V."/>
            <person name="Aves S.J."/>
            <person name="Beiko R.G."/>
            <person name="Coutinho P."/>
            <person name="Dacks J.B."/>
            <person name="Durnford D.G."/>
            <person name="Fast N.M."/>
            <person name="Green B.R."/>
            <person name="Grisdale C.J."/>
            <person name="Hempel F."/>
            <person name="Henrissat B."/>
            <person name="Hoppner M.P."/>
            <person name="Ishida K."/>
            <person name="Kim E."/>
            <person name="Koreny L."/>
            <person name="Kroth P.G."/>
            <person name="Liu Y."/>
            <person name="Malik S.B."/>
            <person name="Maier U.G."/>
            <person name="McRose D."/>
            <person name="Mock T."/>
            <person name="Neilson J.A."/>
            <person name="Onodera N.T."/>
            <person name="Poole A.M."/>
            <person name="Pritham E.J."/>
            <person name="Richards T.A."/>
            <person name="Rocap G."/>
            <person name="Roy S.W."/>
            <person name="Sarai C."/>
            <person name="Schaack S."/>
            <person name="Shirato S."/>
            <person name="Slamovits C.H."/>
            <person name="Spencer D.F."/>
            <person name="Suzuki S."/>
            <person name="Worden A.Z."/>
            <person name="Zauner S."/>
            <person name="Barry K."/>
            <person name="Bell C."/>
            <person name="Bharti A.K."/>
            <person name="Crow J.A."/>
            <person name="Grimwood J."/>
            <person name="Kramer R."/>
            <person name="Lindquist E."/>
            <person name="Lucas S."/>
            <person name="Salamov A."/>
            <person name="McFadden G.I."/>
            <person name="Lane C.E."/>
            <person name="Keeling P.J."/>
            <person name="Gray M.W."/>
            <person name="Grigoriev I.V."/>
            <person name="Archibald J.M."/>
        </authorList>
    </citation>
    <scope>NUCLEOTIDE SEQUENCE</scope>
    <source>
        <strain evidence="3 5">CCMP2712</strain>
    </source>
</reference>
<evidence type="ECO:0000313" key="5">
    <source>
        <dbReference type="Proteomes" id="UP000011087"/>
    </source>
</evidence>
<dbReference type="eggNOG" id="KOG1428">
    <property type="taxonomic scope" value="Eukaryota"/>
</dbReference>
<dbReference type="EnsemblProtists" id="EKX43428">
    <property type="protein sequence ID" value="EKX43428"/>
    <property type="gene ID" value="GUITHDRAFT_140475"/>
</dbReference>
<sequence length="623" mass="70446">MNGDELDDAPVLIDMEEVRNLEMSEQTQLEASDSHEPGREIEASLLSLLERCRTIEELGKLSNAVHRIHSFLDDELASRSCPDLSADEDMARKLQYELENEDIRLQNERQLENSRLFQDFLEQERTCQVCETRCDAAEIGRSVQQVDCGHHVCASCFKQFVDQREPSRQTDYVCPIEGCGELLHQMNVKGLLPAEDFDKYVSLQILDIDDGSATIAGKLVKCPMNCGWAVIMEPSHQDRQLPPHWNKMIGIDGKPLSEEAFRHRMTYRFRCRKCPDTDFCAECLATPYHNGFTWCVLWGVRGGRRLRLAAAITKSVSRERMNDVSYLQRILRDRLYDVNQSSQTIASLQHLVQLTDPLSNLCEANECQQKARQGCCCILPCGHVCLGLRGERQCLGCLQCEEMQGAEEVKVAASDLCSICWVEELRCAPCIRLECGHVSKIKNLWSGVRITFGFLECPLCKKHMKAKAIEDIIKPGLELYQAILTKAEQRLALEGGHKDAPELRAGGRYHKQPGEYAMHKFAYYLCYKCKQPYFGGHRSCEVAAGVGEERQFDEREKICGGCSAMGAAACPKHGTEAIEYKCKFCCSVASWFCWGTTHFCDSCHRKQGTAESMSRKAQKDLPT</sequence>
<dbReference type="GO" id="GO:0061630">
    <property type="term" value="F:ubiquitin protein ligase activity"/>
    <property type="evidence" value="ECO:0007669"/>
    <property type="project" value="TreeGrafter"/>
</dbReference>